<feature type="transmembrane region" description="Helical" evidence="1">
    <location>
        <begin position="31"/>
        <end position="51"/>
    </location>
</feature>
<proteinExistence type="predicted"/>
<reference evidence="3" key="1">
    <citation type="journal article" date="2019" name="Int. J. Syst. Evol. Microbiol.">
        <title>The Global Catalogue of Microorganisms (GCM) 10K type strain sequencing project: providing services to taxonomists for standard genome sequencing and annotation.</title>
        <authorList>
            <consortium name="The Broad Institute Genomics Platform"/>
            <consortium name="The Broad Institute Genome Sequencing Center for Infectious Disease"/>
            <person name="Wu L."/>
            <person name="Ma J."/>
        </authorList>
    </citation>
    <scope>NUCLEOTIDE SEQUENCE [LARGE SCALE GENOMIC DNA]</scope>
    <source>
        <strain evidence="3">JCM 16578</strain>
    </source>
</reference>
<sequence>MAKPPGSSGRYRPGGTVWTVLEQVAAAAPQLFLYVVGLFVVMILLSLLISLRRAEAADRPEIIRALADLMASFWKRR</sequence>
<protein>
    <submittedName>
        <fullName evidence="2">Uncharacterized protein</fullName>
    </submittedName>
</protein>
<evidence type="ECO:0000313" key="2">
    <source>
        <dbReference type="EMBL" id="GAA3870581.1"/>
    </source>
</evidence>
<name>A0ABP7K9V9_9ACTN</name>
<accession>A0ABP7K9V9</accession>
<dbReference type="Proteomes" id="UP001501563">
    <property type="component" value="Unassembled WGS sequence"/>
</dbReference>
<keyword evidence="1" id="KW-0812">Transmembrane</keyword>
<keyword evidence="1" id="KW-1133">Transmembrane helix</keyword>
<keyword evidence="3" id="KW-1185">Reference proteome</keyword>
<keyword evidence="1" id="KW-0472">Membrane</keyword>
<comment type="caution">
    <text evidence="2">The sequence shown here is derived from an EMBL/GenBank/DDBJ whole genome shotgun (WGS) entry which is preliminary data.</text>
</comment>
<dbReference type="EMBL" id="BAAAZA010000010">
    <property type="protein sequence ID" value="GAA3870581.1"/>
    <property type="molecule type" value="Genomic_DNA"/>
</dbReference>
<evidence type="ECO:0000313" key="3">
    <source>
        <dbReference type="Proteomes" id="UP001501563"/>
    </source>
</evidence>
<evidence type="ECO:0000256" key="1">
    <source>
        <dbReference type="SAM" id="Phobius"/>
    </source>
</evidence>
<gene>
    <name evidence="2" type="ORF">GCM10022207_39760</name>
</gene>
<organism evidence="2 3">
    <name type="scientific">Streptomyces lannensis</name>
    <dbReference type="NCBI Taxonomy" id="766498"/>
    <lineage>
        <taxon>Bacteria</taxon>
        <taxon>Bacillati</taxon>
        <taxon>Actinomycetota</taxon>
        <taxon>Actinomycetes</taxon>
        <taxon>Kitasatosporales</taxon>
        <taxon>Streptomycetaceae</taxon>
        <taxon>Streptomyces</taxon>
    </lineage>
</organism>